<organism evidence="3">
    <name type="scientific">Blautia glucerasea</name>
    <dbReference type="NCBI Taxonomy" id="536633"/>
    <lineage>
        <taxon>Bacteria</taxon>
        <taxon>Bacillati</taxon>
        <taxon>Bacillota</taxon>
        <taxon>Clostridia</taxon>
        <taxon>Lachnospirales</taxon>
        <taxon>Lachnospiraceae</taxon>
        <taxon>Blautia</taxon>
    </lineage>
</organism>
<dbReference type="GO" id="GO:0032196">
    <property type="term" value="P:transposition"/>
    <property type="evidence" value="ECO:0007669"/>
    <property type="project" value="TreeGrafter"/>
</dbReference>
<dbReference type="Pfam" id="PF13936">
    <property type="entry name" value="HTH_38"/>
    <property type="match status" value="1"/>
</dbReference>
<name>A0A6N2QTX7_9FIRM</name>
<dbReference type="InterPro" id="IPR053392">
    <property type="entry name" value="Transposase_IS30-like"/>
</dbReference>
<dbReference type="GO" id="GO:0015074">
    <property type="term" value="P:DNA integration"/>
    <property type="evidence" value="ECO:0007669"/>
    <property type="project" value="InterPro"/>
</dbReference>
<proteinExistence type="predicted"/>
<dbReference type="Gene3D" id="3.30.420.10">
    <property type="entry name" value="Ribonuclease H-like superfamily/Ribonuclease H"/>
    <property type="match status" value="1"/>
</dbReference>
<dbReference type="PANTHER" id="PTHR10948:SF23">
    <property type="entry name" value="TRANSPOSASE INSI FOR INSERTION SEQUENCE ELEMENT IS30A-RELATED"/>
    <property type="match status" value="1"/>
</dbReference>
<dbReference type="InterPro" id="IPR036397">
    <property type="entry name" value="RNaseH_sf"/>
</dbReference>
<dbReference type="InterPro" id="IPR051917">
    <property type="entry name" value="Transposase-Integrase"/>
</dbReference>
<dbReference type="GO" id="GO:0005829">
    <property type="term" value="C:cytosol"/>
    <property type="evidence" value="ECO:0007669"/>
    <property type="project" value="TreeGrafter"/>
</dbReference>
<dbReference type="GO" id="GO:0006310">
    <property type="term" value="P:DNA recombination"/>
    <property type="evidence" value="ECO:0007669"/>
    <property type="project" value="UniProtKB-KW"/>
</dbReference>
<feature type="domain" description="Integrase catalytic" evidence="2">
    <location>
        <begin position="224"/>
        <end position="387"/>
    </location>
</feature>
<protein>
    <recommendedName>
        <fullName evidence="2">Integrase catalytic domain-containing protein</fullName>
    </recommendedName>
</protein>
<dbReference type="PANTHER" id="PTHR10948">
    <property type="entry name" value="TRANSPOSASE"/>
    <property type="match status" value="1"/>
</dbReference>
<dbReference type="InterPro" id="IPR001584">
    <property type="entry name" value="Integrase_cat-core"/>
</dbReference>
<accession>A0A6N2QTX7</accession>
<dbReference type="EMBL" id="CACRST010000001">
    <property type="protein sequence ID" value="VYS71856.1"/>
    <property type="molecule type" value="Genomic_DNA"/>
</dbReference>
<evidence type="ECO:0000256" key="1">
    <source>
        <dbReference type="ARBA" id="ARBA00023172"/>
    </source>
</evidence>
<dbReference type="PROSITE" id="PS50994">
    <property type="entry name" value="INTEGRASE"/>
    <property type="match status" value="1"/>
</dbReference>
<dbReference type="GO" id="GO:0004803">
    <property type="term" value="F:transposase activity"/>
    <property type="evidence" value="ECO:0007669"/>
    <property type="project" value="TreeGrafter"/>
</dbReference>
<dbReference type="GO" id="GO:0003676">
    <property type="term" value="F:nucleic acid binding"/>
    <property type="evidence" value="ECO:0007669"/>
    <property type="project" value="InterPro"/>
</dbReference>
<dbReference type="AlphaFoldDB" id="A0A6N2QTX7"/>
<evidence type="ECO:0000259" key="2">
    <source>
        <dbReference type="PROSITE" id="PS50994"/>
    </source>
</evidence>
<dbReference type="SUPFAM" id="SSF53098">
    <property type="entry name" value="Ribonuclease H-like"/>
    <property type="match status" value="1"/>
</dbReference>
<gene>
    <name evidence="3" type="ORF">BGLFYP119_00001</name>
</gene>
<dbReference type="InterPro" id="IPR012337">
    <property type="entry name" value="RNaseH-like_sf"/>
</dbReference>
<sequence length="415" mass="48484">MKAKHLTLEDRKMIQEGIEKRLTKTSIARSLQKDPTTISKEIKKHRTLKPRNRFNSPVVCSNFKQCPKPRRSCSESCPSYTEQTCTLRDRSIGACNHCLDVSRCRLDHYFYNASHAHEVYLFHLSDSRQGINLSEPERLLIAQTIAPLLKKGQSLYQILNNHPELRLSVKSLYTYIEGGVFKDFEIDNFSLRRQVSMKERKKLKKRREPVNYDGHKFSDYLEFVTANPSVPTTEMDTLYNQHHGPYIQTFFFQNTGLMIGFLHQEKTSEAMASTLDLLQELLGIDYFRLFSLILTDRGTEFEKTALFEQNPETGQIRTNLFYCDPQMPSQKPHVENNHNYVRDILPNRQDLKHLTQQELELMFSHINSVPRKVLGGRTPYDVFSFFYGEKLLHKLGIRRIEPDSVTLQPYLLKIE</sequence>
<reference evidence="3" key="1">
    <citation type="submission" date="2019-11" db="EMBL/GenBank/DDBJ databases">
        <authorList>
            <person name="Feng L."/>
        </authorList>
    </citation>
    <scope>NUCLEOTIDE SEQUENCE</scope>
    <source>
        <strain evidence="3">BgluceraseaLFYP119</strain>
    </source>
</reference>
<dbReference type="InterPro" id="IPR025246">
    <property type="entry name" value="IS30-like_HTH"/>
</dbReference>
<dbReference type="NCBIfam" id="NF033563">
    <property type="entry name" value="transpos_IS30"/>
    <property type="match status" value="1"/>
</dbReference>
<evidence type="ECO:0000313" key="3">
    <source>
        <dbReference type="EMBL" id="VYS71856.1"/>
    </source>
</evidence>
<keyword evidence="1" id="KW-0233">DNA recombination</keyword>